<dbReference type="RefSeq" id="WP_043842798.1">
    <property type="nucleotide sequence ID" value="NZ_AQQW01000003.1"/>
</dbReference>
<dbReference type="Pfam" id="PF12100">
    <property type="entry name" value="DUF3576"/>
    <property type="match status" value="1"/>
</dbReference>
<dbReference type="STRING" id="1379903.ATO8_05596"/>
<dbReference type="eggNOG" id="ENOG50315UG">
    <property type="taxonomic scope" value="Bacteria"/>
</dbReference>
<dbReference type="Proteomes" id="UP000019063">
    <property type="component" value="Unassembled WGS sequence"/>
</dbReference>
<name>W4HM56_9RHOB</name>
<protein>
    <recommendedName>
        <fullName evidence="4">Lipoprotein</fullName>
    </recommendedName>
</protein>
<dbReference type="PATRIC" id="fig|1317118.6.peg.1152"/>
<feature type="signal peptide" evidence="1">
    <location>
        <begin position="1"/>
        <end position="20"/>
    </location>
</feature>
<keyword evidence="3" id="KW-1185">Reference proteome</keyword>
<sequence length="168" mass="17930">MLTTRTRTILGLAAAGAVLASCGTTRAPSDQQPLPTRDPQEIIDREVYGEQGPPSSTVWDLFRPRQDGSQVGAVNRYIWNASLETLSFLPVESVDPFTGVITTGYGVPPGGGTAYRATIYISDPALDARSLNVALATRSGPVAPATVRAVEDAILTRARQLRDSADRF</sequence>
<evidence type="ECO:0000313" key="3">
    <source>
        <dbReference type="Proteomes" id="UP000019063"/>
    </source>
</evidence>
<reference evidence="2 3" key="1">
    <citation type="journal article" date="2014" name="Antonie Van Leeuwenhoek">
        <title>Roseivivax atlanticus sp. nov., isolated from surface seawater of the Atlantic Ocean.</title>
        <authorList>
            <person name="Li G."/>
            <person name="Lai Q."/>
            <person name="Liu X."/>
            <person name="Sun F."/>
            <person name="Shao Z."/>
        </authorList>
    </citation>
    <scope>NUCLEOTIDE SEQUENCE [LARGE SCALE GENOMIC DNA]</scope>
    <source>
        <strain evidence="2 3">22II-s10s</strain>
    </source>
</reference>
<evidence type="ECO:0000256" key="1">
    <source>
        <dbReference type="SAM" id="SignalP"/>
    </source>
</evidence>
<proteinExistence type="predicted"/>
<comment type="caution">
    <text evidence="2">The sequence shown here is derived from an EMBL/GenBank/DDBJ whole genome shotgun (WGS) entry which is preliminary data.</text>
</comment>
<evidence type="ECO:0008006" key="4">
    <source>
        <dbReference type="Google" id="ProtNLM"/>
    </source>
</evidence>
<feature type="chain" id="PRO_5004841993" description="Lipoprotein" evidence="1">
    <location>
        <begin position="21"/>
        <end position="168"/>
    </location>
</feature>
<keyword evidence="1" id="KW-0732">Signal</keyword>
<gene>
    <name evidence="2" type="ORF">ATO8_05596</name>
</gene>
<dbReference type="PROSITE" id="PS51257">
    <property type="entry name" value="PROKAR_LIPOPROTEIN"/>
    <property type="match status" value="1"/>
</dbReference>
<dbReference type="EMBL" id="AQQW01000003">
    <property type="protein sequence ID" value="ETW13478.1"/>
    <property type="molecule type" value="Genomic_DNA"/>
</dbReference>
<dbReference type="InterPro" id="IPR021959">
    <property type="entry name" value="DUF3576"/>
</dbReference>
<accession>W4HM56</accession>
<evidence type="ECO:0000313" key="2">
    <source>
        <dbReference type="EMBL" id="ETW13478.1"/>
    </source>
</evidence>
<dbReference type="AlphaFoldDB" id="W4HM56"/>
<organism evidence="2 3">
    <name type="scientific">Roseivivax marinus</name>
    <dbReference type="NCBI Taxonomy" id="1379903"/>
    <lineage>
        <taxon>Bacteria</taxon>
        <taxon>Pseudomonadati</taxon>
        <taxon>Pseudomonadota</taxon>
        <taxon>Alphaproteobacteria</taxon>
        <taxon>Rhodobacterales</taxon>
        <taxon>Roseobacteraceae</taxon>
        <taxon>Roseivivax</taxon>
    </lineage>
</organism>